<accession>A0ABN3RFF8</accession>
<proteinExistence type="predicted"/>
<evidence type="ECO:0000256" key="1">
    <source>
        <dbReference type="SAM" id="MobiDB-lite"/>
    </source>
</evidence>
<reference evidence="2 3" key="1">
    <citation type="journal article" date="2019" name="Int. J. Syst. Evol. Microbiol.">
        <title>The Global Catalogue of Microorganisms (GCM) 10K type strain sequencing project: providing services to taxonomists for standard genome sequencing and annotation.</title>
        <authorList>
            <consortium name="The Broad Institute Genomics Platform"/>
            <consortium name="The Broad Institute Genome Sequencing Center for Infectious Disease"/>
            <person name="Wu L."/>
            <person name="Ma J."/>
        </authorList>
    </citation>
    <scope>NUCLEOTIDE SEQUENCE [LARGE SCALE GENOMIC DNA]</scope>
    <source>
        <strain evidence="2 3">JCM 4524</strain>
    </source>
</reference>
<protein>
    <submittedName>
        <fullName evidence="2">Uncharacterized protein</fullName>
    </submittedName>
</protein>
<feature type="region of interest" description="Disordered" evidence="1">
    <location>
        <begin position="1"/>
        <end position="22"/>
    </location>
</feature>
<organism evidence="2 3">
    <name type="scientific">Streptomyces vastus</name>
    <dbReference type="NCBI Taxonomy" id="285451"/>
    <lineage>
        <taxon>Bacteria</taxon>
        <taxon>Bacillati</taxon>
        <taxon>Actinomycetota</taxon>
        <taxon>Actinomycetes</taxon>
        <taxon>Kitasatosporales</taxon>
        <taxon>Streptomycetaceae</taxon>
        <taxon>Streptomyces</taxon>
    </lineage>
</organism>
<dbReference type="EMBL" id="BAAASJ010000097">
    <property type="protein sequence ID" value="GAA2651359.1"/>
    <property type="molecule type" value="Genomic_DNA"/>
</dbReference>
<comment type="caution">
    <text evidence="2">The sequence shown here is derived from an EMBL/GenBank/DDBJ whole genome shotgun (WGS) entry which is preliminary data.</text>
</comment>
<sequence length="58" mass="5910">MRDPTPPRLKTTDPPLEVGPGGIGTGAVGEAGFAFGARVGVAGFFGVLALRHSAFHFT</sequence>
<keyword evidence="3" id="KW-1185">Reference proteome</keyword>
<dbReference type="Proteomes" id="UP001500151">
    <property type="component" value="Unassembled WGS sequence"/>
</dbReference>
<evidence type="ECO:0000313" key="3">
    <source>
        <dbReference type="Proteomes" id="UP001500151"/>
    </source>
</evidence>
<evidence type="ECO:0000313" key="2">
    <source>
        <dbReference type="EMBL" id="GAA2651359.1"/>
    </source>
</evidence>
<name>A0ABN3RFF8_9ACTN</name>
<gene>
    <name evidence="2" type="ORF">GCM10010307_61150</name>
</gene>